<reference evidence="2" key="1">
    <citation type="submission" date="2025-08" db="UniProtKB">
        <authorList>
            <consortium name="Ensembl"/>
        </authorList>
    </citation>
    <scope>IDENTIFICATION</scope>
</reference>
<dbReference type="OrthoDB" id="9041108at2759"/>
<dbReference type="PANTHER" id="PTHR47633">
    <property type="entry name" value="IMMUNOGLOBULIN"/>
    <property type="match status" value="1"/>
</dbReference>
<dbReference type="SUPFAM" id="SSF48726">
    <property type="entry name" value="Immunoglobulin"/>
    <property type="match status" value="3"/>
</dbReference>
<keyword evidence="3" id="KW-1185">Reference proteome</keyword>
<dbReference type="GeneTree" id="ENSGT01110000267173"/>
<name>A0A8C6XZM2_NAJNA</name>
<feature type="domain" description="Ig-like" evidence="1">
    <location>
        <begin position="148"/>
        <end position="237"/>
    </location>
</feature>
<dbReference type="PANTHER" id="PTHR47633:SF4">
    <property type="entry name" value="MYOPALLADIN ISOFORM X1"/>
    <property type="match status" value="1"/>
</dbReference>
<dbReference type="AlphaFoldDB" id="A0A8C6XZM2"/>
<dbReference type="InterPro" id="IPR013783">
    <property type="entry name" value="Ig-like_fold"/>
</dbReference>
<dbReference type="SMART" id="SM00409">
    <property type="entry name" value="IG"/>
    <property type="match status" value="3"/>
</dbReference>
<organism evidence="2 3">
    <name type="scientific">Naja naja</name>
    <name type="common">Indian cobra</name>
    <dbReference type="NCBI Taxonomy" id="35670"/>
    <lineage>
        <taxon>Eukaryota</taxon>
        <taxon>Metazoa</taxon>
        <taxon>Chordata</taxon>
        <taxon>Craniata</taxon>
        <taxon>Vertebrata</taxon>
        <taxon>Euteleostomi</taxon>
        <taxon>Lepidosauria</taxon>
        <taxon>Squamata</taxon>
        <taxon>Bifurcata</taxon>
        <taxon>Unidentata</taxon>
        <taxon>Episquamata</taxon>
        <taxon>Toxicofera</taxon>
        <taxon>Serpentes</taxon>
        <taxon>Colubroidea</taxon>
        <taxon>Elapidae</taxon>
        <taxon>Elapinae</taxon>
        <taxon>Naja</taxon>
    </lineage>
</organism>
<dbReference type="Gene3D" id="2.60.40.10">
    <property type="entry name" value="Immunoglobulins"/>
    <property type="match status" value="3"/>
</dbReference>
<dbReference type="Pfam" id="PF07679">
    <property type="entry name" value="I-set"/>
    <property type="match status" value="3"/>
</dbReference>
<proteinExistence type="predicted"/>
<sequence>RHDRGKISLFLAVLSQWRISVANTKRKLPPSFSRKLRDIHETVGLPITFDCGINGSEPIEVTWYKDGAQIRDGYNVQISYINKVAVLQISQTDMSLSGQYTCTASNAIGTASCSAKLILTGLTKIHNSPLILLYGISSLSYKLKGKMPPFFDIPITHVDAVVGDSADFECHVSGTRPIKITWSKDNRELRTGGKYQISYIENIAHLTILKVDKGDSGKYSCHASNEVGKESCTAQLNIKERQNPPTFTKKLSETVEETEGNSFKLEGRVSGTQPLMVAWYKNNQEIYGSPNCELAFENNTILLLIKNAGPADAGLYTCKVSNEAGSTLCTSSILDHSPLRSSGLKLGESSDPLINAASALQMEQLS</sequence>
<dbReference type="PROSITE" id="PS50835">
    <property type="entry name" value="IG_LIKE"/>
    <property type="match status" value="3"/>
</dbReference>
<evidence type="ECO:0000313" key="2">
    <source>
        <dbReference type="Ensembl" id="ENSNNAP00000020622.1"/>
    </source>
</evidence>
<dbReference type="FunFam" id="2.60.40.10:FF:000022">
    <property type="entry name" value="Cardiac titin"/>
    <property type="match status" value="3"/>
</dbReference>
<accession>A0A8C6XZM2</accession>
<dbReference type="InterPro" id="IPR013098">
    <property type="entry name" value="Ig_I-set"/>
</dbReference>
<feature type="domain" description="Ig-like" evidence="1">
    <location>
        <begin position="245"/>
        <end position="334"/>
    </location>
</feature>
<dbReference type="SMART" id="SM00408">
    <property type="entry name" value="IGc2"/>
    <property type="match status" value="3"/>
</dbReference>
<dbReference type="Ensembl" id="ENSNNAT00000021631.1">
    <property type="protein sequence ID" value="ENSNNAP00000020622.1"/>
    <property type="gene ID" value="ENSNNAG00000013672.1"/>
</dbReference>
<dbReference type="InterPro" id="IPR036179">
    <property type="entry name" value="Ig-like_dom_sf"/>
</dbReference>
<evidence type="ECO:0000313" key="3">
    <source>
        <dbReference type="Proteomes" id="UP000694559"/>
    </source>
</evidence>
<dbReference type="OMA" id="WRISVAN"/>
<evidence type="ECO:0000259" key="1">
    <source>
        <dbReference type="PROSITE" id="PS50835"/>
    </source>
</evidence>
<protein>
    <recommendedName>
        <fullName evidence="1">Ig-like domain-containing protein</fullName>
    </recommendedName>
</protein>
<dbReference type="InterPro" id="IPR003598">
    <property type="entry name" value="Ig_sub2"/>
</dbReference>
<dbReference type="Proteomes" id="UP000694559">
    <property type="component" value="Unplaced"/>
</dbReference>
<dbReference type="InterPro" id="IPR007110">
    <property type="entry name" value="Ig-like_dom"/>
</dbReference>
<feature type="domain" description="Ig-like" evidence="1">
    <location>
        <begin position="30"/>
        <end position="120"/>
    </location>
</feature>
<dbReference type="InterPro" id="IPR003599">
    <property type="entry name" value="Ig_sub"/>
</dbReference>
<reference evidence="2" key="2">
    <citation type="submission" date="2025-09" db="UniProtKB">
        <authorList>
            <consortium name="Ensembl"/>
        </authorList>
    </citation>
    <scope>IDENTIFICATION</scope>
</reference>